<keyword evidence="1" id="KW-0732">Signal</keyword>
<comment type="caution">
    <text evidence="3">The sequence shown here is derived from an EMBL/GenBank/DDBJ whole genome shotgun (WGS) entry which is preliminary data.</text>
</comment>
<evidence type="ECO:0000313" key="4">
    <source>
        <dbReference type="Proteomes" id="UP000580474"/>
    </source>
</evidence>
<feature type="signal peptide" evidence="1">
    <location>
        <begin position="1"/>
        <end position="29"/>
    </location>
</feature>
<evidence type="ECO:0000256" key="1">
    <source>
        <dbReference type="SAM" id="SignalP"/>
    </source>
</evidence>
<feature type="chain" id="PRO_5032873122" evidence="1">
    <location>
        <begin position="30"/>
        <end position="330"/>
    </location>
</feature>
<dbReference type="InterPro" id="IPR012908">
    <property type="entry name" value="PGAP1-ab_dom-like"/>
</dbReference>
<dbReference type="Gene3D" id="3.40.50.1820">
    <property type="entry name" value="alpha/beta hydrolase"/>
    <property type="match status" value="1"/>
</dbReference>
<dbReference type="RefSeq" id="WP_184480283.1">
    <property type="nucleotide sequence ID" value="NZ_JACHIV010000001.1"/>
</dbReference>
<evidence type="ECO:0000259" key="2">
    <source>
        <dbReference type="Pfam" id="PF07819"/>
    </source>
</evidence>
<protein>
    <submittedName>
        <fullName evidence="3">Pimeloyl-ACP methyl ester carboxylesterase</fullName>
    </submittedName>
</protein>
<name>A0A840NG68_9PSEU</name>
<organism evidence="3 4">
    <name type="scientific">Saccharopolyspora gloriosae</name>
    <dbReference type="NCBI Taxonomy" id="455344"/>
    <lineage>
        <taxon>Bacteria</taxon>
        <taxon>Bacillati</taxon>
        <taxon>Actinomycetota</taxon>
        <taxon>Actinomycetes</taxon>
        <taxon>Pseudonocardiales</taxon>
        <taxon>Pseudonocardiaceae</taxon>
        <taxon>Saccharopolyspora</taxon>
    </lineage>
</organism>
<dbReference type="Proteomes" id="UP000580474">
    <property type="component" value="Unassembled WGS sequence"/>
</dbReference>
<keyword evidence="4" id="KW-1185">Reference proteome</keyword>
<reference evidence="3 4" key="1">
    <citation type="submission" date="2020-08" db="EMBL/GenBank/DDBJ databases">
        <title>Sequencing the genomes of 1000 actinobacteria strains.</title>
        <authorList>
            <person name="Klenk H.-P."/>
        </authorList>
    </citation>
    <scope>NUCLEOTIDE SEQUENCE [LARGE SCALE GENOMIC DNA]</scope>
    <source>
        <strain evidence="3 4">DSM 45582</strain>
    </source>
</reference>
<dbReference type="Pfam" id="PF07819">
    <property type="entry name" value="PGAP1"/>
    <property type="match status" value="1"/>
</dbReference>
<feature type="domain" description="GPI inositol-deacylase PGAP1-like alpha/beta" evidence="2">
    <location>
        <begin position="123"/>
        <end position="180"/>
    </location>
</feature>
<dbReference type="GO" id="GO:0016788">
    <property type="term" value="F:hydrolase activity, acting on ester bonds"/>
    <property type="evidence" value="ECO:0007669"/>
    <property type="project" value="InterPro"/>
</dbReference>
<evidence type="ECO:0000313" key="3">
    <source>
        <dbReference type="EMBL" id="MBB5070584.1"/>
    </source>
</evidence>
<accession>A0A840NG68</accession>
<dbReference type="EMBL" id="JACHIV010000001">
    <property type="protein sequence ID" value="MBB5070584.1"/>
    <property type="molecule type" value="Genomic_DNA"/>
</dbReference>
<dbReference type="AlphaFoldDB" id="A0A840NG68"/>
<sequence>MFDKSSRFIAVVSSTALIALAGPAAGAQAAEGGEAKGAKDVPVYFVHGYGYEDYDGDGKEEKGKDCSKTWGSALDYFKEQGWDEDKLITVGYYPDDKCDVDINPADESDATRDTKIQYVAQDLAAYIKKKHGDQPVNIVAHSMGGLITRTAMFGHEHWGEQKFPKINVDQIVTLGTPHKGVICKGSCTGTTQWQQMDPGSKFIEVLHDYKLTDDWAKSTDWSFVGSNQDETVNGNSAIDLDHHADHKYRYWDGNRAPSNDACKGQEPLVTHCGIRTLKNNGENPDGDPGDADGDYNLNYWNADDGKRHETRSGWAPLKTAALAISRGDDA</sequence>
<dbReference type="SUPFAM" id="SSF53474">
    <property type="entry name" value="alpha/beta-Hydrolases"/>
    <property type="match status" value="1"/>
</dbReference>
<dbReference type="InterPro" id="IPR029058">
    <property type="entry name" value="AB_hydrolase_fold"/>
</dbReference>
<gene>
    <name evidence="3" type="ORF">BJ969_003672</name>
</gene>
<proteinExistence type="predicted"/>